<dbReference type="SUPFAM" id="SSF53474">
    <property type="entry name" value="alpha/beta-Hydrolases"/>
    <property type="match status" value="1"/>
</dbReference>
<dbReference type="InterPro" id="IPR000073">
    <property type="entry name" value="AB_hydrolase_1"/>
</dbReference>
<dbReference type="Gene3D" id="3.40.50.1820">
    <property type="entry name" value="alpha/beta hydrolase"/>
    <property type="match status" value="1"/>
</dbReference>
<organism evidence="2 3">
    <name type="scientific">Leptobacterium flavescens</name>
    <dbReference type="NCBI Taxonomy" id="472055"/>
    <lineage>
        <taxon>Bacteria</taxon>
        <taxon>Pseudomonadati</taxon>
        <taxon>Bacteroidota</taxon>
        <taxon>Flavobacteriia</taxon>
        <taxon>Flavobacteriales</taxon>
        <taxon>Flavobacteriaceae</taxon>
        <taxon>Leptobacterium</taxon>
    </lineage>
</organism>
<name>A0A6P0UNY2_9FLAO</name>
<dbReference type="PROSITE" id="PS51257">
    <property type="entry name" value="PROKAR_LIPOPROTEIN"/>
    <property type="match status" value="1"/>
</dbReference>
<comment type="caution">
    <text evidence="2">The sequence shown here is derived from an EMBL/GenBank/DDBJ whole genome shotgun (WGS) entry which is preliminary data.</text>
</comment>
<gene>
    <name evidence="2" type="ORF">GWK08_16330</name>
</gene>
<dbReference type="InterPro" id="IPR029058">
    <property type="entry name" value="AB_hydrolase_fold"/>
</dbReference>
<evidence type="ECO:0000313" key="2">
    <source>
        <dbReference type="EMBL" id="NER15024.1"/>
    </source>
</evidence>
<evidence type="ECO:0000259" key="1">
    <source>
        <dbReference type="Pfam" id="PF00561"/>
    </source>
</evidence>
<dbReference type="EMBL" id="JAABOO010000004">
    <property type="protein sequence ID" value="NER15024.1"/>
    <property type="molecule type" value="Genomic_DNA"/>
</dbReference>
<dbReference type="Proteomes" id="UP000468581">
    <property type="component" value="Unassembled WGS sequence"/>
</dbReference>
<dbReference type="AlphaFoldDB" id="A0A6P0UNY2"/>
<feature type="domain" description="AB hydrolase-1" evidence="1">
    <location>
        <begin position="58"/>
        <end position="248"/>
    </location>
</feature>
<sequence>MMKNTVLIGIGILCILVSCKQAEPEKQSKEESSTEISFYTADSLKIAGDLYGSDKEAPVIMLFHQGGSNARGEYNSIIPVLLEDGFNVLAIDQRRGGQTYGSYNRTVANISINNYGYCDAYPDLEAALSFIEGSGYTGSKIVWGSSYSGTLVIKLAHENQDKISGVLAFSPASGGPLKDCRPDAYFESLKTPLLLLRPPGEMEIESVKAQFDLANQHGHQTYAAENGVHGSSMLVEERVGNTVEDNWDIVRSFLNKFRN</sequence>
<proteinExistence type="predicted"/>
<reference evidence="2 3" key="1">
    <citation type="submission" date="2020-01" db="EMBL/GenBank/DDBJ databases">
        <title>Leptobacterium flavescens.</title>
        <authorList>
            <person name="Wang G."/>
        </authorList>
    </citation>
    <scope>NUCLEOTIDE SEQUENCE [LARGE SCALE GENOMIC DNA]</scope>
    <source>
        <strain evidence="2 3">KCTC 22160</strain>
    </source>
</reference>
<dbReference type="Pfam" id="PF00561">
    <property type="entry name" value="Abhydrolase_1"/>
    <property type="match status" value="1"/>
</dbReference>
<evidence type="ECO:0000313" key="3">
    <source>
        <dbReference type="Proteomes" id="UP000468581"/>
    </source>
</evidence>
<dbReference type="RefSeq" id="WP_163608326.1">
    <property type="nucleotide sequence ID" value="NZ_JAABOO010000004.1"/>
</dbReference>
<keyword evidence="3" id="KW-1185">Reference proteome</keyword>
<accession>A0A6P0UNY2</accession>
<protein>
    <recommendedName>
        <fullName evidence="1">AB hydrolase-1 domain-containing protein</fullName>
    </recommendedName>
</protein>